<dbReference type="GO" id="GO:0005615">
    <property type="term" value="C:extracellular space"/>
    <property type="evidence" value="ECO:0007669"/>
    <property type="project" value="TreeGrafter"/>
</dbReference>
<organism evidence="2 3">
    <name type="scientific">Elysia crispata</name>
    <name type="common">lettuce slug</name>
    <dbReference type="NCBI Taxonomy" id="231223"/>
    <lineage>
        <taxon>Eukaryota</taxon>
        <taxon>Metazoa</taxon>
        <taxon>Spiralia</taxon>
        <taxon>Lophotrochozoa</taxon>
        <taxon>Mollusca</taxon>
        <taxon>Gastropoda</taxon>
        <taxon>Heterobranchia</taxon>
        <taxon>Euthyneura</taxon>
        <taxon>Panpulmonata</taxon>
        <taxon>Sacoglossa</taxon>
        <taxon>Placobranchoidea</taxon>
        <taxon>Plakobranchidae</taxon>
        <taxon>Elysia</taxon>
    </lineage>
</organism>
<dbReference type="Pfam" id="PF03662">
    <property type="entry name" value="Glyco_hydro_79n"/>
    <property type="match status" value="1"/>
</dbReference>
<reference evidence="2" key="1">
    <citation type="journal article" date="2023" name="G3 (Bethesda)">
        <title>A reference genome for the long-term kleptoplast-retaining sea slug Elysia crispata morphotype clarki.</title>
        <authorList>
            <person name="Eastman K.E."/>
            <person name="Pendleton A.L."/>
            <person name="Shaikh M.A."/>
            <person name="Suttiyut T."/>
            <person name="Ogas R."/>
            <person name="Tomko P."/>
            <person name="Gavelis G."/>
            <person name="Widhalm J.R."/>
            <person name="Wisecaver J.H."/>
        </authorList>
    </citation>
    <scope>NUCLEOTIDE SEQUENCE</scope>
    <source>
        <strain evidence="2">ECLA1</strain>
    </source>
</reference>
<dbReference type="PANTHER" id="PTHR46145">
    <property type="entry name" value="HEPARANASE"/>
    <property type="match status" value="1"/>
</dbReference>
<evidence type="ECO:0000256" key="1">
    <source>
        <dbReference type="ARBA" id="ARBA00009800"/>
    </source>
</evidence>
<accession>A0AAE0YR78</accession>
<dbReference type="GO" id="GO:0016798">
    <property type="term" value="F:hydrolase activity, acting on glycosyl bonds"/>
    <property type="evidence" value="ECO:0007669"/>
    <property type="project" value="InterPro"/>
</dbReference>
<dbReference type="GO" id="GO:0016020">
    <property type="term" value="C:membrane"/>
    <property type="evidence" value="ECO:0007669"/>
    <property type="project" value="InterPro"/>
</dbReference>
<dbReference type="AlphaFoldDB" id="A0AAE0YR78"/>
<dbReference type="InterPro" id="IPR005199">
    <property type="entry name" value="Glyco_hydro_79"/>
</dbReference>
<dbReference type="Gene3D" id="3.20.20.80">
    <property type="entry name" value="Glycosidases"/>
    <property type="match status" value="1"/>
</dbReference>
<dbReference type="Proteomes" id="UP001283361">
    <property type="component" value="Unassembled WGS sequence"/>
</dbReference>
<comment type="similarity">
    <text evidence="1">Belongs to the glycosyl hydrolase 79 family.</text>
</comment>
<evidence type="ECO:0000313" key="2">
    <source>
        <dbReference type="EMBL" id="KAK3755117.1"/>
    </source>
</evidence>
<name>A0AAE0YR78_9GAST</name>
<comment type="caution">
    <text evidence="2">The sequence shown here is derived from an EMBL/GenBank/DDBJ whole genome shotgun (WGS) entry which is preliminary data.</text>
</comment>
<dbReference type="EMBL" id="JAWDGP010005608">
    <property type="protein sequence ID" value="KAK3755117.1"/>
    <property type="molecule type" value="Genomic_DNA"/>
</dbReference>
<evidence type="ECO:0008006" key="4">
    <source>
        <dbReference type="Google" id="ProtNLM"/>
    </source>
</evidence>
<evidence type="ECO:0000313" key="3">
    <source>
        <dbReference type="Proteomes" id="UP001283361"/>
    </source>
</evidence>
<gene>
    <name evidence="2" type="ORF">RRG08_041031</name>
</gene>
<protein>
    <recommendedName>
        <fullName evidence="4">Heparanase</fullName>
    </recommendedName>
</protein>
<dbReference type="InterPro" id="IPR017853">
    <property type="entry name" value="GH"/>
</dbReference>
<dbReference type="SUPFAM" id="SSF51445">
    <property type="entry name" value="(Trans)glycosidases"/>
    <property type="match status" value="1"/>
</dbReference>
<dbReference type="PANTHER" id="PTHR46145:SF4">
    <property type="entry name" value="HEPARANASE"/>
    <property type="match status" value="1"/>
</dbReference>
<keyword evidence="3" id="KW-1185">Reference proteome</keyword>
<dbReference type="GO" id="GO:0031012">
    <property type="term" value="C:extracellular matrix"/>
    <property type="evidence" value="ECO:0007669"/>
    <property type="project" value="TreeGrafter"/>
</dbReference>
<sequence length="544" mass="61093">MAVLHFDLLGGAFTLYIFAFTSMVYMPEVRTEGDVAGQRLTLSVDVTTPLHITTPSYLSVTISGGQLRRGLIGYDFSSQRLQNLAAALSPAGVRIGGTYSDFLHFDPTSDDANCVDVTEPGKNVTDSDSANVTLEEAPQMKRASSFIENLDFTLSGKRWDNITRFCEQVGWDILWDLNLLDHPNKTWDPTVVKQFLDYSSSRGVKIPMFELGNEPNLYERKFYVQIEADELAQDYSILKDLLSQMPQYASSGLYAPGVNNLDIFSSSRKYLTQFLENSGCEMITEIALHHYYFKKEEATLEDFVDVEVMDTLRTQLEFAYNISWNSCRLRKPIRFTETSTASGGGVPKVSNAFIAGFLWLDKLGLSATYGVTRVFRQTFLKSSYALVTQTHKPNPDYYLSVLFKRLVEGPVFRVYDEGLTPTVRVYAHCVRKSHYNYPDGAIVVYYLNVGTEASVLSLGQFNATDVHLFILSPGDEEGMLSRKVKLNDELLEMNGSDLPSLDPKFHSGDVPLAPKTFGFIVIPEADVQLCKQYHRHDDGKIVSC</sequence>
<proteinExistence type="inferred from homology"/>